<feature type="transmembrane region" description="Helical" evidence="1">
    <location>
        <begin position="17"/>
        <end position="40"/>
    </location>
</feature>
<dbReference type="EMBL" id="JACMSC010000010">
    <property type="protein sequence ID" value="KAG6505373.1"/>
    <property type="molecule type" value="Genomic_DNA"/>
</dbReference>
<dbReference type="Proteomes" id="UP000734854">
    <property type="component" value="Unassembled WGS sequence"/>
</dbReference>
<sequence>MVQTDAPIIFIRVKFQLYFGATCECMLLMISVPFVVVVWGSGKIAGLCQAFNDILDDLTMYLWLLNLTMGLINNDLSGVMVSLMRVQVTCKTSQVSLDEGLGDRHRLAQACVIGYGLGMKICFHSCAVDETCGLMRVQARSTKACAYGLGGVVEG</sequence>
<accession>A0A8J5KZP9</accession>
<proteinExistence type="predicted"/>
<keyword evidence="1" id="KW-1133">Transmembrane helix</keyword>
<evidence type="ECO:0000313" key="2">
    <source>
        <dbReference type="EMBL" id="KAG6505373.1"/>
    </source>
</evidence>
<evidence type="ECO:0000256" key="1">
    <source>
        <dbReference type="SAM" id="Phobius"/>
    </source>
</evidence>
<keyword evidence="3" id="KW-1185">Reference proteome</keyword>
<feature type="transmembrane region" description="Helical" evidence="1">
    <location>
        <begin position="60"/>
        <end position="83"/>
    </location>
</feature>
<dbReference type="AlphaFoldDB" id="A0A8J5KZP9"/>
<name>A0A8J5KZP9_ZINOF</name>
<reference evidence="2 3" key="1">
    <citation type="submission" date="2020-08" db="EMBL/GenBank/DDBJ databases">
        <title>Plant Genome Project.</title>
        <authorList>
            <person name="Zhang R.-G."/>
        </authorList>
    </citation>
    <scope>NUCLEOTIDE SEQUENCE [LARGE SCALE GENOMIC DNA]</scope>
    <source>
        <tissue evidence="2">Rhizome</tissue>
    </source>
</reference>
<evidence type="ECO:0000313" key="3">
    <source>
        <dbReference type="Proteomes" id="UP000734854"/>
    </source>
</evidence>
<organism evidence="2 3">
    <name type="scientific">Zingiber officinale</name>
    <name type="common">Ginger</name>
    <name type="synonym">Amomum zingiber</name>
    <dbReference type="NCBI Taxonomy" id="94328"/>
    <lineage>
        <taxon>Eukaryota</taxon>
        <taxon>Viridiplantae</taxon>
        <taxon>Streptophyta</taxon>
        <taxon>Embryophyta</taxon>
        <taxon>Tracheophyta</taxon>
        <taxon>Spermatophyta</taxon>
        <taxon>Magnoliopsida</taxon>
        <taxon>Liliopsida</taxon>
        <taxon>Zingiberales</taxon>
        <taxon>Zingiberaceae</taxon>
        <taxon>Zingiber</taxon>
    </lineage>
</organism>
<comment type="caution">
    <text evidence="2">The sequence shown here is derived from an EMBL/GenBank/DDBJ whole genome shotgun (WGS) entry which is preliminary data.</text>
</comment>
<keyword evidence="1" id="KW-0812">Transmembrane</keyword>
<keyword evidence="1" id="KW-0472">Membrane</keyword>
<gene>
    <name evidence="2" type="ORF">ZIOFF_037729</name>
</gene>
<protein>
    <submittedName>
        <fullName evidence="2">Uncharacterized protein</fullName>
    </submittedName>
</protein>